<comment type="caution">
    <text evidence="11">The sequence shown here is derived from an EMBL/GenBank/DDBJ whole genome shotgun (WGS) entry which is preliminary data.</text>
</comment>
<keyword evidence="5 9" id="KW-0862">Zinc</keyword>
<dbReference type="InterPro" id="IPR002481">
    <property type="entry name" value="FUR"/>
</dbReference>
<evidence type="ECO:0000256" key="7">
    <source>
        <dbReference type="ARBA" id="ARBA00023125"/>
    </source>
</evidence>
<evidence type="ECO:0000256" key="1">
    <source>
        <dbReference type="ARBA" id="ARBA00004496"/>
    </source>
</evidence>
<dbReference type="PATRIC" id="fig|1321820.3.peg.1468"/>
<evidence type="ECO:0000256" key="5">
    <source>
        <dbReference type="ARBA" id="ARBA00022833"/>
    </source>
</evidence>
<dbReference type="PANTHER" id="PTHR33202">
    <property type="entry name" value="ZINC UPTAKE REGULATION PROTEIN"/>
    <property type="match status" value="1"/>
</dbReference>
<evidence type="ECO:0000256" key="4">
    <source>
        <dbReference type="ARBA" id="ARBA00022491"/>
    </source>
</evidence>
<evidence type="ECO:0000313" key="12">
    <source>
        <dbReference type="Proteomes" id="UP000016637"/>
    </source>
</evidence>
<accession>U2Q032</accession>
<dbReference type="eggNOG" id="COG0735">
    <property type="taxonomic scope" value="Bacteria"/>
</dbReference>
<dbReference type="Gene3D" id="1.10.10.10">
    <property type="entry name" value="Winged helix-like DNA-binding domain superfamily/Winged helix DNA-binding domain"/>
    <property type="match status" value="1"/>
</dbReference>
<evidence type="ECO:0000256" key="8">
    <source>
        <dbReference type="ARBA" id="ARBA00023163"/>
    </source>
</evidence>
<comment type="cofactor">
    <cofactor evidence="9">
        <name>Zn(2+)</name>
        <dbReference type="ChEBI" id="CHEBI:29105"/>
    </cofactor>
    <text evidence="9">Binds 1 zinc ion per subunit.</text>
</comment>
<dbReference type="GO" id="GO:0005737">
    <property type="term" value="C:cytoplasm"/>
    <property type="evidence" value="ECO:0007669"/>
    <property type="project" value="UniProtKB-SubCell"/>
</dbReference>
<keyword evidence="10" id="KW-0408">Iron</keyword>
<keyword evidence="3" id="KW-0963">Cytoplasm</keyword>
<keyword evidence="7" id="KW-0238">DNA-binding</keyword>
<evidence type="ECO:0000256" key="2">
    <source>
        <dbReference type="ARBA" id="ARBA00007957"/>
    </source>
</evidence>
<comment type="similarity">
    <text evidence="2">Belongs to the Fur family.</text>
</comment>
<dbReference type="PANTHER" id="PTHR33202:SF1">
    <property type="entry name" value="FERRIC UPTAKE REGULATION PROTEIN"/>
    <property type="match status" value="1"/>
</dbReference>
<dbReference type="Pfam" id="PF01475">
    <property type="entry name" value="FUR"/>
    <property type="match status" value="1"/>
</dbReference>
<keyword evidence="12" id="KW-1185">Reference proteome</keyword>
<dbReference type="InterPro" id="IPR036390">
    <property type="entry name" value="WH_DNA-bd_sf"/>
</dbReference>
<comment type="subcellular location">
    <subcellularLocation>
        <location evidence="1">Cytoplasm</location>
    </subcellularLocation>
</comment>
<keyword evidence="9" id="KW-0479">Metal-binding</keyword>
<dbReference type="AlphaFoldDB" id="U2Q032"/>
<dbReference type="EMBL" id="AWVP01000103">
    <property type="protein sequence ID" value="ERK56115.1"/>
    <property type="molecule type" value="Genomic_DNA"/>
</dbReference>
<feature type="binding site" evidence="9">
    <location>
        <position position="139"/>
    </location>
    <ligand>
        <name>Zn(2+)</name>
        <dbReference type="ChEBI" id="CHEBI:29105"/>
    </ligand>
</feature>
<dbReference type="SUPFAM" id="SSF46785">
    <property type="entry name" value="Winged helix' DNA-binding domain"/>
    <property type="match status" value="1"/>
</dbReference>
<evidence type="ECO:0000256" key="9">
    <source>
        <dbReference type="PIRSR" id="PIRSR602481-1"/>
    </source>
</evidence>
<dbReference type="GO" id="GO:0008270">
    <property type="term" value="F:zinc ion binding"/>
    <property type="evidence" value="ECO:0007669"/>
    <property type="project" value="TreeGrafter"/>
</dbReference>
<feature type="binding site" evidence="9">
    <location>
        <position position="104"/>
    </location>
    <ligand>
        <name>Zn(2+)</name>
        <dbReference type="ChEBI" id="CHEBI:29105"/>
    </ligand>
</feature>
<keyword evidence="4" id="KW-0678">Repressor</keyword>
<organism evidence="11 12">
    <name type="scientific">Gemella bergeri ATCC 700627</name>
    <dbReference type="NCBI Taxonomy" id="1321820"/>
    <lineage>
        <taxon>Bacteria</taxon>
        <taxon>Bacillati</taxon>
        <taxon>Bacillota</taxon>
        <taxon>Bacilli</taxon>
        <taxon>Bacillales</taxon>
        <taxon>Gemellaceae</taxon>
        <taxon>Gemella</taxon>
    </lineage>
</organism>
<dbReference type="InterPro" id="IPR043135">
    <property type="entry name" value="Fur_C"/>
</dbReference>
<keyword evidence="6" id="KW-0805">Transcription regulation</keyword>
<feature type="binding site" evidence="10">
    <location>
        <position position="95"/>
    </location>
    <ligand>
        <name>Fe cation</name>
        <dbReference type="ChEBI" id="CHEBI:24875"/>
    </ligand>
</feature>
<dbReference type="RefSeq" id="WP_021753169.1">
    <property type="nucleotide sequence ID" value="NZ_KI271848.1"/>
</dbReference>
<dbReference type="GO" id="GO:0045892">
    <property type="term" value="P:negative regulation of DNA-templated transcription"/>
    <property type="evidence" value="ECO:0007669"/>
    <property type="project" value="TreeGrafter"/>
</dbReference>
<dbReference type="Gene3D" id="3.30.1490.190">
    <property type="match status" value="1"/>
</dbReference>
<dbReference type="GO" id="GO:1900376">
    <property type="term" value="P:regulation of secondary metabolite biosynthetic process"/>
    <property type="evidence" value="ECO:0007669"/>
    <property type="project" value="TreeGrafter"/>
</dbReference>
<comment type="cofactor">
    <cofactor evidence="10">
        <name>Mn(2+)</name>
        <dbReference type="ChEBI" id="CHEBI:29035"/>
    </cofactor>
    <cofactor evidence="10">
        <name>Fe(2+)</name>
        <dbReference type="ChEBI" id="CHEBI:29033"/>
    </cofactor>
    <text evidence="10">Binds 1 Mn(2+) or Fe(2+) ion per subunit.</text>
</comment>
<evidence type="ECO:0000256" key="3">
    <source>
        <dbReference type="ARBA" id="ARBA00022490"/>
    </source>
</evidence>
<protein>
    <submittedName>
        <fullName evidence="11">Transcriptional regulator, Fur family</fullName>
    </submittedName>
</protein>
<proteinExistence type="inferred from homology"/>
<evidence type="ECO:0000313" key="11">
    <source>
        <dbReference type="EMBL" id="ERK56115.1"/>
    </source>
</evidence>
<dbReference type="HOGENOM" id="CLU_096072_5_1_9"/>
<evidence type="ECO:0000256" key="10">
    <source>
        <dbReference type="PIRSR" id="PIRSR602481-2"/>
    </source>
</evidence>
<dbReference type="InterPro" id="IPR036388">
    <property type="entry name" value="WH-like_DNA-bd_sf"/>
</dbReference>
<evidence type="ECO:0000256" key="6">
    <source>
        <dbReference type="ARBA" id="ARBA00023015"/>
    </source>
</evidence>
<dbReference type="GO" id="GO:0000976">
    <property type="term" value="F:transcription cis-regulatory region binding"/>
    <property type="evidence" value="ECO:0007669"/>
    <property type="project" value="TreeGrafter"/>
</dbReference>
<keyword evidence="8" id="KW-0804">Transcription</keyword>
<feature type="binding site" evidence="9">
    <location>
        <position position="142"/>
    </location>
    <ligand>
        <name>Zn(2+)</name>
        <dbReference type="ChEBI" id="CHEBI:29105"/>
    </ligand>
</feature>
<name>U2Q032_9BACL</name>
<feature type="binding site" evidence="10">
    <location>
        <position position="131"/>
    </location>
    <ligand>
        <name>Fe cation</name>
        <dbReference type="ChEBI" id="CHEBI:24875"/>
    </ligand>
</feature>
<feature type="binding site" evidence="9">
    <location>
        <position position="101"/>
    </location>
    <ligand>
        <name>Zn(2+)</name>
        <dbReference type="ChEBI" id="CHEBI:29105"/>
    </ligand>
</feature>
<sequence>MSTVEEKVDEIMKYLKEKGYKYTDKRRAMVELFVSEDRYINARYVSETVGKEYPGLSFDTIYRNLSTYEELGILEATEIKGEKYFKIGCLNVDHHHHHHICLNCGKAKTIHINVCADLKVPELEGYRIDGHKFEIYGLCPECLEKKENK</sequence>
<dbReference type="Proteomes" id="UP000016637">
    <property type="component" value="Unassembled WGS sequence"/>
</dbReference>
<gene>
    <name evidence="11" type="ORF">HMPREF1983_01527</name>
</gene>
<reference evidence="11 12" key="1">
    <citation type="submission" date="2013-08" db="EMBL/GenBank/DDBJ databases">
        <authorList>
            <person name="Weinstock G."/>
            <person name="Sodergren E."/>
            <person name="Wylie T."/>
            <person name="Fulton L."/>
            <person name="Fulton R."/>
            <person name="Fronick C."/>
            <person name="O'Laughlin M."/>
            <person name="Godfrey J."/>
            <person name="Miner T."/>
            <person name="Herter B."/>
            <person name="Appelbaum E."/>
            <person name="Cordes M."/>
            <person name="Lek S."/>
            <person name="Wollam A."/>
            <person name="Pepin K.H."/>
            <person name="Palsikar V.B."/>
            <person name="Mitreva M."/>
            <person name="Wilson R.K."/>
        </authorList>
    </citation>
    <scope>NUCLEOTIDE SEQUENCE [LARGE SCALE GENOMIC DNA]</scope>
    <source>
        <strain evidence="11 12">ATCC 700627</strain>
    </source>
</reference>
<dbReference type="GO" id="GO:0003700">
    <property type="term" value="F:DNA-binding transcription factor activity"/>
    <property type="evidence" value="ECO:0007669"/>
    <property type="project" value="InterPro"/>
</dbReference>
<dbReference type="CDD" id="cd07153">
    <property type="entry name" value="Fur_like"/>
    <property type="match status" value="1"/>
</dbReference>